<name>A0ABW9V5D1_9BURK</name>
<dbReference type="CDD" id="cd21133">
    <property type="entry name" value="EVE"/>
    <property type="match status" value="1"/>
</dbReference>
<gene>
    <name evidence="2" type="ORF">GTP38_06325</name>
</gene>
<evidence type="ECO:0000259" key="1">
    <source>
        <dbReference type="Pfam" id="PF01878"/>
    </source>
</evidence>
<feature type="domain" description="EVE" evidence="1">
    <location>
        <begin position="2"/>
        <end position="149"/>
    </location>
</feature>
<reference evidence="2 3" key="1">
    <citation type="submission" date="2019-12" db="EMBL/GenBank/DDBJ databases">
        <title>Novel species isolated from a subtropical stream in China.</title>
        <authorList>
            <person name="Lu H."/>
        </authorList>
    </citation>
    <scope>NUCLEOTIDE SEQUENCE [LARGE SCALE GENOMIC DNA]</scope>
    <source>
        <strain evidence="2 3">FT94W</strain>
    </source>
</reference>
<dbReference type="RefSeq" id="WP_160989363.1">
    <property type="nucleotide sequence ID" value="NZ_WWCO01000004.1"/>
</dbReference>
<dbReference type="Proteomes" id="UP000449678">
    <property type="component" value="Unassembled WGS sequence"/>
</dbReference>
<sequence>MRYWLMKSEPDEVSIDDVMASPRQTTAWFGVRNYQARNFMRDQMQVGDGVLFYHSSCPEPGIAGLAEIVSTPYPDASQFDANSKYYDAKATPEQPRWISIDVKGTRKTRLLSLAEMRTISALEEMVVLQKGSRLSITPVTPAQWKTIVTLLKE</sequence>
<evidence type="ECO:0000313" key="3">
    <source>
        <dbReference type="Proteomes" id="UP000449678"/>
    </source>
</evidence>
<comment type="caution">
    <text evidence="2">The sequence shown here is derived from an EMBL/GenBank/DDBJ whole genome shotgun (WGS) entry which is preliminary data.</text>
</comment>
<dbReference type="Gene3D" id="3.10.590.10">
    <property type="entry name" value="ph1033 like domains"/>
    <property type="match status" value="1"/>
</dbReference>
<proteinExistence type="predicted"/>
<dbReference type="SUPFAM" id="SSF88697">
    <property type="entry name" value="PUA domain-like"/>
    <property type="match status" value="1"/>
</dbReference>
<keyword evidence="3" id="KW-1185">Reference proteome</keyword>
<accession>A0ABW9V5D1</accession>
<evidence type="ECO:0000313" key="2">
    <source>
        <dbReference type="EMBL" id="MYM33954.1"/>
    </source>
</evidence>
<dbReference type="PANTHER" id="PTHR14087">
    <property type="entry name" value="THYMOCYTE NUCLEAR PROTEIN 1"/>
    <property type="match status" value="1"/>
</dbReference>
<dbReference type="InterPro" id="IPR052181">
    <property type="entry name" value="5hmC_binding"/>
</dbReference>
<dbReference type="EMBL" id="WWCO01000004">
    <property type="protein sequence ID" value="MYM33954.1"/>
    <property type="molecule type" value="Genomic_DNA"/>
</dbReference>
<organism evidence="2 3">
    <name type="scientific">Duganella lactea</name>
    <dbReference type="NCBI Taxonomy" id="2692173"/>
    <lineage>
        <taxon>Bacteria</taxon>
        <taxon>Pseudomonadati</taxon>
        <taxon>Pseudomonadota</taxon>
        <taxon>Betaproteobacteria</taxon>
        <taxon>Burkholderiales</taxon>
        <taxon>Oxalobacteraceae</taxon>
        <taxon>Telluria group</taxon>
        <taxon>Duganella</taxon>
    </lineage>
</organism>
<dbReference type="PANTHER" id="PTHR14087:SF7">
    <property type="entry name" value="THYMOCYTE NUCLEAR PROTEIN 1"/>
    <property type="match status" value="1"/>
</dbReference>
<protein>
    <submittedName>
        <fullName evidence="2">EVE domain-containing protein</fullName>
    </submittedName>
</protein>
<dbReference type="InterPro" id="IPR002740">
    <property type="entry name" value="EVE_domain"/>
</dbReference>
<dbReference type="InterPro" id="IPR047197">
    <property type="entry name" value="THYN1-like_EVE"/>
</dbReference>
<dbReference type="Pfam" id="PF01878">
    <property type="entry name" value="EVE"/>
    <property type="match status" value="1"/>
</dbReference>
<dbReference type="InterPro" id="IPR015947">
    <property type="entry name" value="PUA-like_sf"/>
</dbReference>